<reference evidence="2" key="1">
    <citation type="journal article" date="2019" name="MBio">
        <title>Virus Genomes from Deep Sea Sediments Expand the Ocean Megavirome and Support Independent Origins of Viral Gigantism.</title>
        <authorList>
            <person name="Backstrom D."/>
            <person name="Yutin N."/>
            <person name="Jorgensen S.L."/>
            <person name="Dharamshi J."/>
            <person name="Homa F."/>
            <person name="Zaremba-Niedwiedzka K."/>
            <person name="Spang A."/>
            <person name="Wolf Y.I."/>
            <person name="Koonin E.V."/>
            <person name="Ettema T.J."/>
        </authorList>
    </citation>
    <scope>NUCLEOTIDE SEQUENCE</scope>
</reference>
<name>A0A481YWJ3_9VIRU</name>
<keyword evidence="1" id="KW-1133">Transmembrane helix</keyword>
<dbReference type="EMBL" id="MK500346">
    <property type="protein sequence ID" value="QBK87247.1"/>
    <property type="molecule type" value="Genomic_DNA"/>
</dbReference>
<feature type="transmembrane region" description="Helical" evidence="1">
    <location>
        <begin position="6"/>
        <end position="23"/>
    </location>
</feature>
<evidence type="ECO:0000256" key="1">
    <source>
        <dbReference type="SAM" id="Phobius"/>
    </source>
</evidence>
<protein>
    <submittedName>
        <fullName evidence="2">Uncharacterized protein</fullName>
    </submittedName>
</protein>
<evidence type="ECO:0000313" key="2">
    <source>
        <dbReference type="EMBL" id="QBK87247.1"/>
    </source>
</evidence>
<accession>A0A481YWJ3</accession>
<organism evidence="2">
    <name type="scientific">Marseillevirus LCMAC201</name>
    <dbReference type="NCBI Taxonomy" id="2506605"/>
    <lineage>
        <taxon>Viruses</taxon>
        <taxon>Varidnaviria</taxon>
        <taxon>Bamfordvirae</taxon>
        <taxon>Nucleocytoviricota</taxon>
        <taxon>Megaviricetes</taxon>
        <taxon>Pimascovirales</taxon>
        <taxon>Pimascovirales incertae sedis</taxon>
        <taxon>Marseilleviridae</taxon>
    </lineage>
</organism>
<gene>
    <name evidence="2" type="ORF">LCMAC201_01490</name>
</gene>
<keyword evidence="1" id="KW-0472">Membrane</keyword>
<proteinExistence type="predicted"/>
<sequence>MENEQVAFILQMIILALVLYLLITHTNKSPEDMSHLPSEESLAVQKMNDMDFRR</sequence>
<keyword evidence="1" id="KW-0812">Transmembrane</keyword>